<gene>
    <name evidence="2" type="ORF">CGI_10008984</name>
</gene>
<dbReference type="AlphaFoldDB" id="K1QX04"/>
<dbReference type="InParanoid" id="K1QX04"/>
<name>K1QX04_MAGGI</name>
<feature type="compositionally biased region" description="Polar residues" evidence="1">
    <location>
        <begin position="252"/>
        <end position="261"/>
    </location>
</feature>
<proteinExistence type="predicted"/>
<feature type="region of interest" description="Disordered" evidence="1">
    <location>
        <begin position="32"/>
        <end position="53"/>
    </location>
</feature>
<dbReference type="HOGENOM" id="CLU_501790_0_0_1"/>
<accession>K1QX04</accession>
<organism evidence="2">
    <name type="scientific">Magallana gigas</name>
    <name type="common">Pacific oyster</name>
    <name type="synonym">Crassostrea gigas</name>
    <dbReference type="NCBI Taxonomy" id="29159"/>
    <lineage>
        <taxon>Eukaryota</taxon>
        <taxon>Metazoa</taxon>
        <taxon>Spiralia</taxon>
        <taxon>Lophotrochozoa</taxon>
        <taxon>Mollusca</taxon>
        <taxon>Bivalvia</taxon>
        <taxon>Autobranchia</taxon>
        <taxon>Pteriomorphia</taxon>
        <taxon>Ostreida</taxon>
        <taxon>Ostreoidea</taxon>
        <taxon>Ostreidae</taxon>
        <taxon>Magallana</taxon>
    </lineage>
</organism>
<feature type="compositionally biased region" description="Acidic residues" evidence="1">
    <location>
        <begin position="270"/>
        <end position="280"/>
    </location>
</feature>
<evidence type="ECO:0000313" key="2">
    <source>
        <dbReference type="EMBL" id="EKC35689.1"/>
    </source>
</evidence>
<protein>
    <submittedName>
        <fullName evidence="2">Uncharacterized protein</fullName>
    </submittedName>
</protein>
<feature type="compositionally biased region" description="Acidic residues" evidence="1">
    <location>
        <begin position="32"/>
        <end position="52"/>
    </location>
</feature>
<sequence length="543" mass="61303">MENSHEEDMDFDDGFSSEDDYKVEDLINEIFGSEEADDVDLEPEEDSSEDISDEQKLLRERRFLVCESALLDLIKRSTCVECGQAVNPDSVVEGEKISAGIKYKFVCNGGHPGKWISTPFYGGRSFVHLLLQIMVLLTGASWEKFSLGAKFINLAVGSTRQFYKMQLQYRYIRERQTLQVLIYSKVTEENGWIEMEAIREFVVESLAEFRSELSAMNFKIQSADKKTDELDNSYKDICEKYSGLEERIENVFQSSGNSSTDSGKRKYISDDEEEDEDDETSIPSTLDDISPQVKENLQEIYKNLSYMKDTEKFIVLIFTTILLITAKADDIKELISDGIKAGLWKQGWKPDIRGEFQIYLQDKVGDSETQDSETQILHPDSLIGSFDGLTLEAVANLVDKKIRDVEKTYWKELSEFAALIAIQILGDIESAKSKILGDLENRLPAIEEKPCKSVDAKVATVVEDTMMRGSFSFIPSGSFDSLVGPDITIVTDVPDDLLDEEQIFKDWFNLAMEQLQASAVKANMTSLGDFLAFCDKADLPTGM</sequence>
<evidence type="ECO:0000256" key="1">
    <source>
        <dbReference type="SAM" id="MobiDB-lite"/>
    </source>
</evidence>
<dbReference type="EMBL" id="JH818123">
    <property type="protein sequence ID" value="EKC35689.1"/>
    <property type="molecule type" value="Genomic_DNA"/>
</dbReference>
<feature type="region of interest" description="Disordered" evidence="1">
    <location>
        <begin position="252"/>
        <end position="289"/>
    </location>
</feature>
<reference evidence="2" key="1">
    <citation type="journal article" date="2012" name="Nature">
        <title>The oyster genome reveals stress adaptation and complexity of shell formation.</title>
        <authorList>
            <person name="Zhang G."/>
            <person name="Fang X."/>
            <person name="Guo X."/>
            <person name="Li L."/>
            <person name="Luo R."/>
            <person name="Xu F."/>
            <person name="Yang P."/>
            <person name="Zhang L."/>
            <person name="Wang X."/>
            <person name="Qi H."/>
            <person name="Xiong Z."/>
            <person name="Que H."/>
            <person name="Xie Y."/>
            <person name="Holland P.W."/>
            <person name="Paps J."/>
            <person name="Zhu Y."/>
            <person name="Wu F."/>
            <person name="Chen Y."/>
            <person name="Wang J."/>
            <person name="Peng C."/>
            <person name="Meng J."/>
            <person name="Yang L."/>
            <person name="Liu J."/>
            <person name="Wen B."/>
            <person name="Zhang N."/>
            <person name="Huang Z."/>
            <person name="Zhu Q."/>
            <person name="Feng Y."/>
            <person name="Mount A."/>
            <person name="Hedgecock D."/>
            <person name="Xu Z."/>
            <person name="Liu Y."/>
            <person name="Domazet-Loso T."/>
            <person name="Du Y."/>
            <person name="Sun X."/>
            <person name="Zhang S."/>
            <person name="Liu B."/>
            <person name="Cheng P."/>
            <person name="Jiang X."/>
            <person name="Li J."/>
            <person name="Fan D."/>
            <person name="Wang W."/>
            <person name="Fu W."/>
            <person name="Wang T."/>
            <person name="Wang B."/>
            <person name="Zhang J."/>
            <person name="Peng Z."/>
            <person name="Li Y."/>
            <person name="Li N."/>
            <person name="Wang J."/>
            <person name="Chen M."/>
            <person name="He Y."/>
            <person name="Tan F."/>
            <person name="Song X."/>
            <person name="Zheng Q."/>
            <person name="Huang R."/>
            <person name="Yang H."/>
            <person name="Du X."/>
            <person name="Chen L."/>
            <person name="Yang M."/>
            <person name="Gaffney P.M."/>
            <person name="Wang S."/>
            <person name="Luo L."/>
            <person name="She Z."/>
            <person name="Ming Y."/>
            <person name="Huang W."/>
            <person name="Zhang S."/>
            <person name="Huang B."/>
            <person name="Zhang Y."/>
            <person name="Qu T."/>
            <person name="Ni P."/>
            <person name="Miao G."/>
            <person name="Wang J."/>
            <person name="Wang Q."/>
            <person name="Steinberg C.E."/>
            <person name="Wang H."/>
            <person name="Li N."/>
            <person name="Qian L."/>
            <person name="Zhang G."/>
            <person name="Li Y."/>
            <person name="Yang H."/>
            <person name="Liu X."/>
            <person name="Wang J."/>
            <person name="Yin Y."/>
            <person name="Wang J."/>
        </authorList>
    </citation>
    <scope>NUCLEOTIDE SEQUENCE [LARGE SCALE GENOMIC DNA]</scope>
    <source>
        <strain evidence="2">05x7-T-G4-1.051#20</strain>
    </source>
</reference>